<reference evidence="1" key="1">
    <citation type="submission" date="2020-05" db="EMBL/GenBank/DDBJ databases">
        <title>Large-scale comparative analyses of tick genomes elucidate their genetic diversity and vector capacities.</title>
        <authorList>
            <person name="Jia N."/>
            <person name="Wang J."/>
            <person name="Shi W."/>
            <person name="Du L."/>
            <person name="Sun Y."/>
            <person name="Zhan W."/>
            <person name="Jiang J."/>
            <person name="Wang Q."/>
            <person name="Zhang B."/>
            <person name="Ji P."/>
            <person name="Sakyi L.B."/>
            <person name="Cui X."/>
            <person name="Yuan T."/>
            <person name="Jiang B."/>
            <person name="Yang W."/>
            <person name="Lam T.T.-Y."/>
            <person name="Chang Q."/>
            <person name="Ding S."/>
            <person name="Wang X."/>
            <person name="Zhu J."/>
            <person name="Ruan X."/>
            <person name="Zhao L."/>
            <person name="Wei J."/>
            <person name="Que T."/>
            <person name="Du C."/>
            <person name="Cheng J."/>
            <person name="Dai P."/>
            <person name="Han X."/>
            <person name="Huang E."/>
            <person name="Gao Y."/>
            <person name="Liu J."/>
            <person name="Shao H."/>
            <person name="Ye R."/>
            <person name="Li L."/>
            <person name="Wei W."/>
            <person name="Wang X."/>
            <person name="Wang C."/>
            <person name="Yang T."/>
            <person name="Huo Q."/>
            <person name="Li W."/>
            <person name="Guo W."/>
            <person name="Chen H."/>
            <person name="Zhou L."/>
            <person name="Ni X."/>
            <person name="Tian J."/>
            <person name="Zhou Y."/>
            <person name="Sheng Y."/>
            <person name="Liu T."/>
            <person name="Pan Y."/>
            <person name="Xia L."/>
            <person name="Li J."/>
            <person name="Zhao F."/>
            <person name="Cao W."/>
        </authorList>
    </citation>
    <scope>NUCLEOTIDE SEQUENCE</scope>
    <source>
        <strain evidence="1">Dsil-2018</strain>
    </source>
</reference>
<protein>
    <submittedName>
        <fullName evidence="1">Uncharacterized protein</fullName>
    </submittedName>
</protein>
<evidence type="ECO:0000313" key="2">
    <source>
        <dbReference type="Proteomes" id="UP000821865"/>
    </source>
</evidence>
<gene>
    <name evidence="1" type="ORF">HPB49_004145</name>
</gene>
<keyword evidence="2" id="KW-1185">Reference proteome</keyword>
<sequence length="141" mass="16206">MFRTSVIGRDTIVFIDRLKWAFVESPHAALYFTTSSFASDETSDSRRRKKTTNSNFFSLPKIVENQRERTKALSTKRRSLWLARIKRANLDIENSNLRVCGAHFIAGKPPKLFDETDPDWAPSLLLGYSAMNTDPSRHLEK</sequence>
<dbReference type="Proteomes" id="UP000821865">
    <property type="component" value="Chromosome 9"/>
</dbReference>
<comment type="caution">
    <text evidence="1">The sequence shown here is derived from an EMBL/GenBank/DDBJ whole genome shotgun (WGS) entry which is preliminary data.</text>
</comment>
<organism evidence="1 2">
    <name type="scientific">Dermacentor silvarum</name>
    <name type="common">Tick</name>
    <dbReference type="NCBI Taxonomy" id="543639"/>
    <lineage>
        <taxon>Eukaryota</taxon>
        <taxon>Metazoa</taxon>
        <taxon>Ecdysozoa</taxon>
        <taxon>Arthropoda</taxon>
        <taxon>Chelicerata</taxon>
        <taxon>Arachnida</taxon>
        <taxon>Acari</taxon>
        <taxon>Parasitiformes</taxon>
        <taxon>Ixodida</taxon>
        <taxon>Ixodoidea</taxon>
        <taxon>Ixodidae</taxon>
        <taxon>Rhipicephalinae</taxon>
        <taxon>Dermacentor</taxon>
    </lineage>
</organism>
<dbReference type="EMBL" id="CM023478">
    <property type="protein sequence ID" value="KAH7932879.1"/>
    <property type="molecule type" value="Genomic_DNA"/>
</dbReference>
<evidence type="ECO:0000313" key="1">
    <source>
        <dbReference type="EMBL" id="KAH7932879.1"/>
    </source>
</evidence>
<name>A0ACB8C226_DERSI</name>
<proteinExistence type="predicted"/>
<accession>A0ACB8C226</accession>